<gene>
    <name evidence="2" type="ORF">BB561_001879</name>
</gene>
<accession>A0A2T9YSJ8</accession>
<reference evidence="2 3" key="1">
    <citation type="journal article" date="2018" name="MBio">
        <title>Comparative Genomics Reveals the Core Gene Toolbox for the Fungus-Insect Symbiosis.</title>
        <authorList>
            <person name="Wang Y."/>
            <person name="Stata M."/>
            <person name="Wang W."/>
            <person name="Stajich J.E."/>
            <person name="White M.M."/>
            <person name="Moncalvo J.M."/>
        </authorList>
    </citation>
    <scope>NUCLEOTIDE SEQUENCE [LARGE SCALE GENOMIC DNA]</scope>
    <source>
        <strain evidence="2 3">SWE-8-4</strain>
    </source>
</reference>
<proteinExistence type="predicted"/>
<feature type="signal peptide" evidence="1">
    <location>
        <begin position="1"/>
        <end position="21"/>
    </location>
</feature>
<comment type="caution">
    <text evidence="2">The sequence shown here is derived from an EMBL/GenBank/DDBJ whole genome shotgun (WGS) entry which is preliminary data.</text>
</comment>
<evidence type="ECO:0000256" key="1">
    <source>
        <dbReference type="SAM" id="SignalP"/>
    </source>
</evidence>
<keyword evidence="3" id="KW-1185">Reference proteome</keyword>
<evidence type="ECO:0000313" key="3">
    <source>
        <dbReference type="Proteomes" id="UP000245383"/>
    </source>
</evidence>
<evidence type="ECO:0000313" key="2">
    <source>
        <dbReference type="EMBL" id="PVU95330.1"/>
    </source>
</evidence>
<feature type="chain" id="PRO_5015763473" evidence="1">
    <location>
        <begin position="22"/>
        <end position="125"/>
    </location>
</feature>
<dbReference type="Proteomes" id="UP000245383">
    <property type="component" value="Unassembled WGS sequence"/>
</dbReference>
<sequence>MRGLTFSAVLALVTIFQVANSEYADQSKNHNKHNQNATREKQMCAKLYGNGRTNFVLKSGDKCDCKDDGQFRCVPKNRAKCNQVKACINRPKNADYFKGYRGASCICNADDGSMYCYNKEITPVN</sequence>
<keyword evidence="1" id="KW-0732">Signal</keyword>
<name>A0A2T9YSJ8_9FUNG</name>
<organism evidence="2 3">
    <name type="scientific">Smittium simulii</name>
    <dbReference type="NCBI Taxonomy" id="133385"/>
    <lineage>
        <taxon>Eukaryota</taxon>
        <taxon>Fungi</taxon>
        <taxon>Fungi incertae sedis</taxon>
        <taxon>Zoopagomycota</taxon>
        <taxon>Kickxellomycotina</taxon>
        <taxon>Harpellomycetes</taxon>
        <taxon>Harpellales</taxon>
        <taxon>Legeriomycetaceae</taxon>
        <taxon>Smittium</taxon>
    </lineage>
</organism>
<protein>
    <submittedName>
        <fullName evidence="2">Uncharacterized protein</fullName>
    </submittedName>
</protein>
<dbReference type="AlphaFoldDB" id="A0A2T9YSJ8"/>
<dbReference type="EMBL" id="MBFR01000059">
    <property type="protein sequence ID" value="PVU95330.1"/>
    <property type="molecule type" value="Genomic_DNA"/>
</dbReference>